<dbReference type="Proteomes" id="UP001548189">
    <property type="component" value="Unassembled WGS sequence"/>
</dbReference>
<comment type="caution">
    <text evidence="1">The sequence shown here is derived from an EMBL/GenBank/DDBJ whole genome shotgun (WGS) entry which is preliminary data.</text>
</comment>
<dbReference type="InterPro" id="IPR012902">
    <property type="entry name" value="N_methyl_site"/>
</dbReference>
<protein>
    <submittedName>
        <fullName evidence="1">Prepilin-type N-terminal cleavage/methylation domain-containing protein</fullName>
    </submittedName>
</protein>
<reference evidence="1 2" key="1">
    <citation type="submission" date="2024-06" db="EMBL/GenBank/DDBJ databases">
        <authorList>
            <person name="Li F."/>
        </authorList>
    </citation>
    <scope>NUCLEOTIDE SEQUENCE [LARGE SCALE GENOMIC DNA]</scope>
    <source>
        <strain evidence="1 2">GXAS 311</strain>
    </source>
</reference>
<dbReference type="EMBL" id="JBEVCJ010000012">
    <property type="protein sequence ID" value="MET1255697.1"/>
    <property type="molecule type" value="Genomic_DNA"/>
</dbReference>
<evidence type="ECO:0000313" key="2">
    <source>
        <dbReference type="Proteomes" id="UP001548189"/>
    </source>
</evidence>
<proteinExistence type="predicted"/>
<name>A0ABV2BVX0_9GAMM</name>
<sequence>MKKSVQMTGFSLMELIIVIVLIGILAVSFSSLIQYSVFGYIDAKDRNRFSQSAKWLTERIAREVREALPQSVRVNSSGNLHCVEIMNIVNASTYLNLPANGSITSFDAVKYDISFSPDLLAAIMPIDTNDLYSNNGVLANIASIVDNGNQVTINLAGPTIFNRRSPQNRFYLLNSPVSFCLNNTNGQLTRYSNYALAASQPTPPTSANSELIAENITVNGTVFNYQPGTLSRAALLQMNFRLQNRGRNLNGNAESFDVFHEVHIRNVP</sequence>
<organism evidence="1 2">
    <name type="scientific">Aliikangiella maris</name>
    <dbReference type="NCBI Taxonomy" id="3162458"/>
    <lineage>
        <taxon>Bacteria</taxon>
        <taxon>Pseudomonadati</taxon>
        <taxon>Pseudomonadota</taxon>
        <taxon>Gammaproteobacteria</taxon>
        <taxon>Oceanospirillales</taxon>
        <taxon>Pleioneaceae</taxon>
        <taxon>Aliikangiella</taxon>
    </lineage>
</organism>
<accession>A0ABV2BVX0</accession>
<dbReference type="NCBIfam" id="TIGR02532">
    <property type="entry name" value="IV_pilin_GFxxxE"/>
    <property type="match status" value="1"/>
</dbReference>
<gene>
    <name evidence="1" type="ORF">ABVT43_11220</name>
</gene>
<keyword evidence="2" id="KW-1185">Reference proteome</keyword>
<evidence type="ECO:0000313" key="1">
    <source>
        <dbReference type="EMBL" id="MET1255697.1"/>
    </source>
</evidence>